<evidence type="ECO:0008006" key="4">
    <source>
        <dbReference type="Google" id="ProtNLM"/>
    </source>
</evidence>
<keyword evidence="1" id="KW-0812">Transmembrane</keyword>
<sequence>MELLCSLANTLQIVFILGLLNLYYPANLSALFSYLKYSNFDNPVTEMPSSFALKSIDIIDSPISDEFEKLGFSSTNFMKNSLDIIFMLFFIGLLMLFIYLLFSCMKTKSNWFAKKVKKLDTSLRYQSSTRIIVEMSMNLSVSVLINIFYGKAEGAIGICSYILAVALMGLMIFLAIYVTVFPLYYAEAHTNPEKFETHSFLFAEFKTSNPKCFQYYSYFLIRRMLMAGVIVCLRQRSLLQLICIVILVYKMCKYQLVYRSFKYQVTNFLCCVNELFFLAFSLILFVFKNPGNPATIQVFGFITTGFLAIFFILNWGVIFPLKVRDVCSYIKKKCRKKTHEVREKGNNLSRIILCGLKDSGKTIS</sequence>
<dbReference type="EMBL" id="CAMPGE010004149">
    <property type="protein sequence ID" value="CAI2362995.1"/>
    <property type="molecule type" value="Genomic_DNA"/>
</dbReference>
<organism evidence="2 3">
    <name type="scientific">Euplotes crassus</name>
    <dbReference type="NCBI Taxonomy" id="5936"/>
    <lineage>
        <taxon>Eukaryota</taxon>
        <taxon>Sar</taxon>
        <taxon>Alveolata</taxon>
        <taxon>Ciliophora</taxon>
        <taxon>Intramacronucleata</taxon>
        <taxon>Spirotrichea</taxon>
        <taxon>Hypotrichia</taxon>
        <taxon>Euplotida</taxon>
        <taxon>Euplotidae</taxon>
        <taxon>Moneuplotes</taxon>
    </lineage>
</organism>
<accession>A0AAD1U5X9</accession>
<feature type="transmembrane region" description="Helical" evidence="1">
    <location>
        <begin position="84"/>
        <end position="102"/>
    </location>
</feature>
<feature type="transmembrane region" description="Helical" evidence="1">
    <location>
        <begin position="299"/>
        <end position="323"/>
    </location>
</feature>
<evidence type="ECO:0000313" key="2">
    <source>
        <dbReference type="EMBL" id="CAI2362995.1"/>
    </source>
</evidence>
<comment type="caution">
    <text evidence="2">The sequence shown here is derived from an EMBL/GenBank/DDBJ whole genome shotgun (WGS) entry which is preliminary data.</text>
</comment>
<dbReference type="AlphaFoldDB" id="A0AAD1U5X9"/>
<feature type="transmembrane region" description="Helical" evidence="1">
    <location>
        <begin position="6"/>
        <end position="24"/>
    </location>
</feature>
<evidence type="ECO:0000256" key="1">
    <source>
        <dbReference type="SAM" id="Phobius"/>
    </source>
</evidence>
<name>A0AAD1U5X9_EUPCR</name>
<feature type="transmembrane region" description="Helical" evidence="1">
    <location>
        <begin position="161"/>
        <end position="185"/>
    </location>
</feature>
<keyword evidence="1" id="KW-1133">Transmembrane helix</keyword>
<reference evidence="2" key="1">
    <citation type="submission" date="2023-07" db="EMBL/GenBank/DDBJ databases">
        <authorList>
            <consortium name="AG Swart"/>
            <person name="Singh M."/>
            <person name="Singh A."/>
            <person name="Seah K."/>
            <person name="Emmerich C."/>
        </authorList>
    </citation>
    <scope>NUCLEOTIDE SEQUENCE</scope>
    <source>
        <strain evidence="2">DP1</strain>
    </source>
</reference>
<gene>
    <name evidence="2" type="ORF">ECRASSUSDP1_LOCUS4325</name>
</gene>
<keyword evidence="3" id="KW-1185">Reference proteome</keyword>
<proteinExistence type="predicted"/>
<protein>
    <recommendedName>
        <fullName evidence="4">TRP C-terminal domain-containing protein</fullName>
    </recommendedName>
</protein>
<feature type="transmembrane region" description="Helical" evidence="1">
    <location>
        <begin position="224"/>
        <end position="248"/>
    </location>
</feature>
<feature type="transmembrane region" description="Helical" evidence="1">
    <location>
        <begin position="268"/>
        <end position="287"/>
    </location>
</feature>
<keyword evidence="1" id="KW-0472">Membrane</keyword>
<evidence type="ECO:0000313" key="3">
    <source>
        <dbReference type="Proteomes" id="UP001295684"/>
    </source>
</evidence>
<dbReference type="Proteomes" id="UP001295684">
    <property type="component" value="Unassembled WGS sequence"/>
</dbReference>